<evidence type="ECO:0000313" key="1">
    <source>
        <dbReference type="EMBL" id="MDO5987045.1"/>
    </source>
</evidence>
<protein>
    <recommendedName>
        <fullName evidence="3">DUF3570 domain-containing protein</fullName>
    </recommendedName>
</protein>
<evidence type="ECO:0000313" key="2">
    <source>
        <dbReference type="Proteomes" id="UP001176891"/>
    </source>
</evidence>
<reference evidence="1" key="1">
    <citation type="submission" date="2023-07" db="EMBL/GenBank/DDBJ databases">
        <title>Two novel species in the genus Flavivirga.</title>
        <authorList>
            <person name="Kwon K."/>
        </authorList>
    </citation>
    <scope>NUCLEOTIDE SEQUENCE</scope>
    <source>
        <strain evidence="1">KACC 14157</strain>
    </source>
</reference>
<dbReference type="RefSeq" id="WP_303281588.1">
    <property type="nucleotide sequence ID" value="NZ_BAABCZ010000005.1"/>
</dbReference>
<accession>A0ABT8WZD7</accession>
<dbReference type="EMBL" id="JAUOEM010000002">
    <property type="protein sequence ID" value="MDO5987045.1"/>
    <property type="molecule type" value="Genomic_DNA"/>
</dbReference>
<gene>
    <name evidence="1" type="ORF">Q4Q39_06445</name>
</gene>
<proteinExistence type="predicted"/>
<dbReference type="Proteomes" id="UP001176891">
    <property type="component" value="Unassembled WGS sequence"/>
</dbReference>
<evidence type="ECO:0008006" key="3">
    <source>
        <dbReference type="Google" id="ProtNLM"/>
    </source>
</evidence>
<keyword evidence="2" id="KW-1185">Reference proteome</keyword>
<sequence length="374" mass="43355">MKYLKIITGVILVMSQIQAQSQIKLEAGTQAGYEYNYFKSPDQVRFNGMLLDENDLIASSIYQEVNIDFENRIKWNRSKLRLIAKPNIKVFYENLEDSYWDITGQAKYYHDLSRYTTLLGEASIIRMNREGLDGAQDVIVNPLGYTNVGASIGVQFEPIEANKTTVKAFYNFRDYDAYGERDLQYNEAGVNLSTKQDLEVNGSEHSIGVLAYFKVRKYDTFNATNIISNGVRDWSYLKINPYYKVPLGNNLEAKPSFVFYQRMDKIDRSGFSQFGPELKLKYEKSNTEITTDFSYLNRHYKSIEARDNDGLIGDKLTYEYIEFNLSIAHKLSNNLFLTANIYSRLRHTNYTDIDARSFRGYRNQYAGLGIKWKL</sequence>
<comment type="caution">
    <text evidence="1">The sequence shown here is derived from an EMBL/GenBank/DDBJ whole genome shotgun (WGS) entry which is preliminary data.</text>
</comment>
<organism evidence="1 2">
    <name type="scientific">Flavivirga amylovorans</name>
    <dbReference type="NCBI Taxonomy" id="870486"/>
    <lineage>
        <taxon>Bacteria</taxon>
        <taxon>Pseudomonadati</taxon>
        <taxon>Bacteroidota</taxon>
        <taxon>Flavobacteriia</taxon>
        <taxon>Flavobacteriales</taxon>
        <taxon>Flavobacteriaceae</taxon>
        <taxon>Flavivirga</taxon>
    </lineage>
</organism>
<name>A0ABT8WZD7_9FLAO</name>